<reference evidence="2" key="1">
    <citation type="submission" date="2020-04" db="EMBL/GenBank/DDBJ databases">
        <title>Hybrid Assembly of Korean Phytophthora infestans isolates.</title>
        <authorList>
            <person name="Prokchorchik M."/>
            <person name="Lee Y."/>
            <person name="Seo J."/>
            <person name="Cho J.-H."/>
            <person name="Park Y.-E."/>
            <person name="Jang D.-C."/>
            <person name="Im J.-S."/>
            <person name="Choi J.-G."/>
            <person name="Park H.-J."/>
            <person name="Lee G.-B."/>
            <person name="Lee Y.-G."/>
            <person name="Hong S.-Y."/>
            <person name="Cho K."/>
            <person name="Sohn K.H."/>
        </authorList>
    </citation>
    <scope>NUCLEOTIDE SEQUENCE</scope>
    <source>
        <strain evidence="2">KR_1_A1</strain>
    </source>
</reference>
<sequence length="209" mass="22311">MRRTGQPAPITLQGGNMYIRCSNDLNDGSTGYDTAMFLESSNASAPVGFAFQLSTGANTTTANAVYMGTVTNNDVRFILGIGTSSPACPLHVSGTNATYSIGAGGTATAYLYQVAGGTYSNLGLGPYSATLSALFTGSILVKTGVYAESDRRRKTDINPINITLAHYDKLNPVSYRYKEEDNFKLGLIAQEAMQVSQELDFNTLLTMDH</sequence>
<name>A0A833WL05_PHYIN</name>
<feature type="domain" description="Peptidase S74" evidence="1">
    <location>
        <begin position="149"/>
        <end position="209"/>
    </location>
</feature>
<evidence type="ECO:0000313" key="2">
    <source>
        <dbReference type="EMBL" id="KAF4040205.1"/>
    </source>
</evidence>
<accession>A0A833WL05</accession>
<dbReference type="PROSITE" id="PS51688">
    <property type="entry name" value="ICA"/>
    <property type="match status" value="1"/>
</dbReference>
<organism evidence="2 3">
    <name type="scientific">Phytophthora infestans</name>
    <name type="common">Potato late blight agent</name>
    <name type="synonym">Botrytis infestans</name>
    <dbReference type="NCBI Taxonomy" id="4787"/>
    <lineage>
        <taxon>Eukaryota</taxon>
        <taxon>Sar</taxon>
        <taxon>Stramenopiles</taxon>
        <taxon>Oomycota</taxon>
        <taxon>Peronosporomycetes</taxon>
        <taxon>Peronosporales</taxon>
        <taxon>Peronosporaceae</taxon>
        <taxon>Phytophthora</taxon>
    </lineage>
</organism>
<dbReference type="Pfam" id="PF13884">
    <property type="entry name" value="Peptidase_S74"/>
    <property type="match status" value="1"/>
</dbReference>
<keyword evidence="3" id="KW-1185">Reference proteome</keyword>
<comment type="caution">
    <text evidence="2">The sequence shown here is derived from an EMBL/GenBank/DDBJ whole genome shotgun (WGS) entry which is preliminary data.</text>
</comment>
<dbReference type="InterPro" id="IPR030392">
    <property type="entry name" value="S74_ICA"/>
</dbReference>
<dbReference type="EMBL" id="WSZM01000151">
    <property type="protein sequence ID" value="KAF4040205.1"/>
    <property type="molecule type" value="Genomic_DNA"/>
</dbReference>
<dbReference type="Proteomes" id="UP000602510">
    <property type="component" value="Unassembled WGS sequence"/>
</dbReference>
<protein>
    <submittedName>
        <fullName evidence="2">Chaperone of endosialidase</fullName>
    </submittedName>
</protein>
<dbReference type="AlphaFoldDB" id="A0A833WL05"/>
<proteinExistence type="predicted"/>
<evidence type="ECO:0000259" key="1">
    <source>
        <dbReference type="PROSITE" id="PS51688"/>
    </source>
</evidence>
<evidence type="ECO:0000313" key="3">
    <source>
        <dbReference type="Proteomes" id="UP000602510"/>
    </source>
</evidence>
<gene>
    <name evidence="2" type="ORF">GN244_ATG07634</name>
</gene>